<evidence type="ECO:0000313" key="3">
    <source>
        <dbReference type="Proteomes" id="UP000287033"/>
    </source>
</evidence>
<accession>A0A401RVV2</accession>
<reference evidence="2 3" key="1">
    <citation type="journal article" date="2018" name="Nat. Ecol. Evol.">
        <title>Shark genomes provide insights into elasmobranch evolution and the origin of vertebrates.</title>
        <authorList>
            <person name="Hara Y"/>
            <person name="Yamaguchi K"/>
            <person name="Onimaru K"/>
            <person name="Kadota M"/>
            <person name="Koyanagi M"/>
            <person name="Keeley SD"/>
            <person name="Tatsumi K"/>
            <person name="Tanaka K"/>
            <person name="Motone F"/>
            <person name="Kageyama Y"/>
            <person name="Nozu R"/>
            <person name="Adachi N"/>
            <person name="Nishimura O"/>
            <person name="Nakagawa R"/>
            <person name="Tanegashima C"/>
            <person name="Kiyatake I"/>
            <person name="Matsumoto R"/>
            <person name="Murakumo K"/>
            <person name="Nishida K"/>
            <person name="Terakita A"/>
            <person name="Kuratani S"/>
            <person name="Sato K"/>
            <person name="Hyodo S Kuraku.S."/>
        </authorList>
    </citation>
    <scope>NUCLEOTIDE SEQUENCE [LARGE SCALE GENOMIC DNA]</scope>
</reference>
<gene>
    <name evidence="2" type="ORF">chiPu_0000624</name>
</gene>
<dbReference type="EMBL" id="BEZZ01000008">
    <property type="protein sequence ID" value="GCC22239.1"/>
    <property type="molecule type" value="Genomic_DNA"/>
</dbReference>
<proteinExistence type="predicted"/>
<evidence type="ECO:0000256" key="1">
    <source>
        <dbReference type="SAM" id="SignalP"/>
    </source>
</evidence>
<feature type="signal peptide" evidence="1">
    <location>
        <begin position="1"/>
        <end position="24"/>
    </location>
</feature>
<protein>
    <recommendedName>
        <fullName evidence="4">Secreted protein</fullName>
    </recommendedName>
</protein>
<dbReference type="Proteomes" id="UP000287033">
    <property type="component" value="Unassembled WGS sequence"/>
</dbReference>
<feature type="chain" id="PRO_5019054240" description="Secreted protein" evidence="1">
    <location>
        <begin position="25"/>
        <end position="79"/>
    </location>
</feature>
<dbReference type="AlphaFoldDB" id="A0A401RVV2"/>
<evidence type="ECO:0008006" key="4">
    <source>
        <dbReference type="Google" id="ProtNLM"/>
    </source>
</evidence>
<sequence length="79" mass="8950">MSPQMLRVLLFEFTWINVLTTTRAVTIESAFQPSPVVYRRIHFGYSAVHLYGSIIASLVLESDRINQDRQGLLESVPGL</sequence>
<comment type="caution">
    <text evidence="2">The sequence shown here is derived from an EMBL/GenBank/DDBJ whole genome shotgun (WGS) entry which is preliminary data.</text>
</comment>
<keyword evidence="3" id="KW-1185">Reference proteome</keyword>
<keyword evidence="1" id="KW-0732">Signal</keyword>
<organism evidence="2 3">
    <name type="scientific">Chiloscyllium punctatum</name>
    <name type="common">Brownbanded bambooshark</name>
    <name type="synonym">Hemiscyllium punctatum</name>
    <dbReference type="NCBI Taxonomy" id="137246"/>
    <lineage>
        <taxon>Eukaryota</taxon>
        <taxon>Metazoa</taxon>
        <taxon>Chordata</taxon>
        <taxon>Craniata</taxon>
        <taxon>Vertebrata</taxon>
        <taxon>Chondrichthyes</taxon>
        <taxon>Elasmobranchii</taxon>
        <taxon>Galeomorphii</taxon>
        <taxon>Galeoidea</taxon>
        <taxon>Orectolobiformes</taxon>
        <taxon>Hemiscylliidae</taxon>
        <taxon>Chiloscyllium</taxon>
    </lineage>
</organism>
<name>A0A401RVV2_CHIPU</name>
<evidence type="ECO:0000313" key="2">
    <source>
        <dbReference type="EMBL" id="GCC22239.1"/>
    </source>
</evidence>